<reference evidence="3 4" key="1">
    <citation type="journal article" date="2014" name="Proc. Natl. Acad. Sci. U.S.A.">
        <title>Trajectory and genomic determinants of fungal-pathogen speciation and host adaptation.</title>
        <authorList>
            <person name="Hu X."/>
            <person name="Xiao G."/>
            <person name="Zheng P."/>
            <person name="Shang Y."/>
            <person name="Su Y."/>
            <person name="Zhang X."/>
            <person name="Liu X."/>
            <person name="Zhan S."/>
            <person name="St Leger R.J."/>
            <person name="Wang C."/>
        </authorList>
    </citation>
    <scope>NUCLEOTIDE SEQUENCE [LARGE SCALE GENOMIC DNA]</scope>
    <source>
        <strain evidence="3 4">ARSEF 1941</strain>
    </source>
</reference>
<keyword evidence="4" id="KW-1185">Reference proteome</keyword>
<dbReference type="OrthoDB" id="5409186at2759"/>
<dbReference type="AlphaFoldDB" id="A0A0B2WPU8"/>
<feature type="region of interest" description="Disordered" evidence="1">
    <location>
        <begin position="135"/>
        <end position="179"/>
    </location>
</feature>
<evidence type="ECO:0000256" key="2">
    <source>
        <dbReference type="SAM" id="SignalP"/>
    </source>
</evidence>
<sequence>MLFQAVASVAFLAAGAAAVEARQPYYLAVMSLPGQSLMRRGDQAYGPQQQQCKQGGKDCREACGPQFDQCASGEPDTVFCFDRTKDNCCPDNSGKACAKGYFCARDTNGKTFCCPDSTDPKACAAALSVSGLAAATATPPPSTTSQAPTTSSIPPEPKTGTPVVTTSEKDTSSAPEPSIGKSTIWSAFNSTVSAHVPTQPPAGAPSATGALPSGALSPPGNVSAAATSGFSALLLVAAGIVALL</sequence>
<evidence type="ECO:0000313" key="3">
    <source>
        <dbReference type="EMBL" id="KHN98071.1"/>
    </source>
</evidence>
<dbReference type="RefSeq" id="XP_040679137.1">
    <property type="nucleotide sequence ID" value="XM_040822631.1"/>
</dbReference>
<feature type="compositionally biased region" description="Polar residues" evidence="1">
    <location>
        <begin position="162"/>
        <end position="179"/>
    </location>
</feature>
<gene>
    <name evidence="3" type="ORF">MAM_03832</name>
</gene>
<feature type="signal peptide" evidence="2">
    <location>
        <begin position="1"/>
        <end position="21"/>
    </location>
</feature>
<accession>A0A0B2WPU8</accession>
<organism evidence="3 4">
    <name type="scientific">Metarhizium album (strain ARSEF 1941)</name>
    <dbReference type="NCBI Taxonomy" id="1081103"/>
    <lineage>
        <taxon>Eukaryota</taxon>
        <taxon>Fungi</taxon>
        <taxon>Dikarya</taxon>
        <taxon>Ascomycota</taxon>
        <taxon>Pezizomycotina</taxon>
        <taxon>Sordariomycetes</taxon>
        <taxon>Hypocreomycetidae</taxon>
        <taxon>Hypocreales</taxon>
        <taxon>Clavicipitaceae</taxon>
        <taxon>Metarhizium</taxon>
    </lineage>
</organism>
<evidence type="ECO:0000256" key="1">
    <source>
        <dbReference type="SAM" id="MobiDB-lite"/>
    </source>
</evidence>
<keyword evidence="2" id="KW-0732">Signal</keyword>
<feature type="region of interest" description="Disordered" evidence="1">
    <location>
        <begin position="194"/>
        <end position="222"/>
    </location>
</feature>
<dbReference type="Proteomes" id="UP000030816">
    <property type="component" value="Unassembled WGS sequence"/>
</dbReference>
<comment type="caution">
    <text evidence="3">The sequence shown here is derived from an EMBL/GenBank/DDBJ whole genome shotgun (WGS) entry which is preliminary data.</text>
</comment>
<name>A0A0B2WPU8_METAS</name>
<proteinExistence type="predicted"/>
<feature type="chain" id="PRO_5002079397" evidence="2">
    <location>
        <begin position="22"/>
        <end position="244"/>
    </location>
</feature>
<evidence type="ECO:0000313" key="4">
    <source>
        <dbReference type="Proteomes" id="UP000030816"/>
    </source>
</evidence>
<dbReference type="EMBL" id="AZHE01000008">
    <property type="protein sequence ID" value="KHN98071.1"/>
    <property type="molecule type" value="Genomic_DNA"/>
</dbReference>
<dbReference type="GeneID" id="63738287"/>
<feature type="compositionally biased region" description="Low complexity" evidence="1">
    <location>
        <begin position="135"/>
        <end position="153"/>
    </location>
</feature>
<protein>
    <submittedName>
        <fullName evidence="3">Prp 4 CRoW domain-containing protein</fullName>
    </submittedName>
</protein>
<dbReference type="HOGENOM" id="CLU_078841_1_0_1"/>
<dbReference type="STRING" id="1081103.A0A0B2WPU8"/>